<evidence type="ECO:0000313" key="2">
    <source>
        <dbReference type="EMBL" id="MEA5140813.1"/>
    </source>
</evidence>
<dbReference type="Proteomes" id="UP001302949">
    <property type="component" value="Unassembled WGS sequence"/>
</dbReference>
<name>A0ABU5QDJ0_9BACT</name>
<evidence type="ECO:0000313" key="3">
    <source>
        <dbReference type="Proteomes" id="UP001302949"/>
    </source>
</evidence>
<dbReference type="PANTHER" id="PTHR21666">
    <property type="entry name" value="PEPTIDASE-RELATED"/>
    <property type="match status" value="1"/>
</dbReference>
<dbReference type="Pfam" id="PF01551">
    <property type="entry name" value="Peptidase_M23"/>
    <property type="match status" value="1"/>
</dbReference>
<dbReference type="SUPFAM" id="SSF51261">
    <property type="entry name" value="Duplicated hybrid motif"/>
    <property type="match status" value="1"/>
</dbReference>
<dbReference type="RefSeq" id="WP_323297969.1">
    <property type="nucleotide sequence ID" value="NZ_JAYFUM010000021.1"/>
</dbReference>
<organism evidence="2 3">
    <name type="scientific">Arcicella rigui</name>
    <dbReference type="NCBI Taxonomy" id="797020"/>
    <lineage>
        <taxon>Bacteria</taxon>
        <taxon>Pseudomonadati</taxon>
        <taxon>Bacteroidota</taxon>
        <taxon>Cytophagia</taxon>
        <taxon>Cytophagales</taxon>
        <taxon>Flectobacillaceae</taxon>
        <taxon>Arcicella</taxon>
    </lineage>
</organism>
<dbReference type="Gene3D" id="2.70.70.10">
    <property type="entry name" value="Glucose Permease (Domain IIA)"/>
    <property type="match status" value="1"/>
</dbReference>
<comment type="caution">
    <text evidence="2">The sequence shown here is derived from an EMBL/GenBank/DDBJ whole genome shotgun (WGS) entry which is preliminary data.</text>
</comment>
<sequence length="221" mass="24967">MIEILKKYSFKPVVPFDFQKETIYHIDLTENNPDLKELNLADTVLFSKYVDEKINEAKAVCAIGGYLENRYIYRRSEHFQQNEEPRSIHLGIDIWAAAGTPVFAPLAGKVHSFQNNAGFGDYGPTIILEHYLEENTFYTLYGHLNLECLDSLFEGKSIEAGEKIAEFGEFAVNGDWPPHLHFQVITDMQGKKGDFIGVCEPSKMEAYAKICLDGAYILGTA</sequence>
<dbReference type="EMBL" id="JAYFUM010000021">
    <property type="protein sequence ID" value="MEA5140813.1"/>
    <property type="molecule type" value="Genomic_DNA"/>
</dbReference>
<dbReference type="InterPro" id="IPR011055">
    <property type="entry name" value="Dup_hybrid_motif"/>
</dbReference>
<feature type="domain" description="M23ase beta-sheet core" evidence="1">
    <location>
        <begin position="88"/>
        <end position="186"/>
    </location>
</feature>
<proteinExistence type="predicted"/>
<dbReference type="CDD" id="cd12797">
    <property type="entry name" value="M23_peptidase"/>
    <property type="match status" value="1"/>
</dbReference>
<dbReference type="InterPro" id="IPR050570">
    <property type="entry name" value="Cell_wall_metabolism_enzyme"/>
</dbReference>
<protein>
    <submittedName>
        <fullName evidence="2">Peptidoglycan DD-metalloendopeptidase family protein</fullName>
    </submittedName>
</protein>
<dbReference type="PANTHER" id="PTHR21666:SF270">
    <property type="entry name" value="MUREIN HYDROLASE ACTIVATOR ENVC"/>
    <property type="match status" value="1"/>
</dbReference>
<dbReference type="InterPro" id="IPR016047">
    <property type="entry name" value="M23ase_b-sheet_dom"/>
</dbReference>
<evidence type="ECO:0000259" key="1">
    <source>
        <dbReference type="Pfam" id="PF01551"/>
    </source>
</evidence>
<accession>A0ABU5QDJ0</accession>
<gene>
    <name evidence="2" type="ORF">VB248_16805</name>
</gene>
<reference evidence="2 3" key="1">
    <citation type="submission" date="2023-12" db="EMBL/GenBank/DDBJ databases">
        <title>Novel species of the genus Arcicella isolated from rivers.</title>
        <authorList>
            <person name="Lu H."/>
        </authorList>
    </citation>
    <scope>NUCLEOTIDE SEQUENCE [LARGE SCALE GENOMIC DNA]</scope>
    <source>
        <strain evidence="2 3">KCTC 23307</strain>
    </source>
</reference>
<keyword evidence="3" id="KW-1185">Reference proteome</keyword>